<gene>
    <name evidence="1" type="ORF">JG687_00017699</name>
</gene>
<organism evidence="1 2">
    <name type="scientific">Phytophthora cactorum</name>
    <dbReference type="NCBI Taxonomy" id="29920"/>
    <lineage>
        <taxon>Eukaryota</taxon>
        <taxon>Sar</taxon>
        <taxon>Stramenopiles</taxon>
        <taxon>Oomycota</taxon>
        <taxon>Peronosporomycetes</taxon>
        <taxon>Peronosporales</taxon>
        <taxon>Peronosporaceae</taxon>
        <taxon>Phytophthora</taxon>
    </lineage>
</organism>
<dbReference type="AlphaFoldDB" id="A0A8T1TMN7"/>
<evidence type="ECO:0000313" key="2">
    <source>
        <dbReference type="Proteomes" id="UP000688947"/>
    </source>
</evidence>
<reference evidence="1" key="1">
    <citation type="submission" date="2021-01" db="EMBL/GenBank/DDBJ databases">
        <title>Phytophthora aleatoria, a newly-described species from Pinus radiata is distinct from Phytophthora cactorum isolates based on comparative genomics.</title>
        <authorList>
            <person name="Mcdougal R."/>
            <person name="Panda P."/>
            <person name="Williams N."/>
            <person name="Studholme D.J."/>
        </authorList>
    </citation>
    <scope>NUCLEOTIDE SEQUENCE</scope>
    <source>
        <strain evidence="1">NZFS 3830</strain>
    </source>
</reference>
<proteinExistence type="predicted"/>
<dbReference type="Proteomes" id="UP000688947">
    <property type="component" value="Unassembled WGS sequence"/>
</dbReference>
<evidence type="ECO:0008006" key="3">
    <source>
        <dbReference type="Google" id="ProtNLM"/>
    </source>
</evidence>
<dbReference type="EMBL" id="JAENGZ010002140">
    <property type="protein sequence ID" value="KAG6944719.1"/>
    <property type="molecule type" value="Genomic_DNA"/>
</dbReference>
<evidence type="ECO:0000313" key="1">
    <source>
        <dbReference type="EMBL" id="KAG6944719.1"/>
    </source>
</evidence>
<feature type="non-terminal residue" evidence="1">
    <location>
        <position position="1"/>
    </location>
</feature>
<name>A0A8T1TMN7_9STRA</name>
<comment type="caution">
    <text evidence="1">The sequence shown here is derived from an EMBL/GenBank/DDBJ whole genome shotgun (WGS) entry which is preliminary data.</text>
</comment>
<sequence>PPRYCSSEWTSRRGALHYSARQRQKLCKEVTRSIPVYILAHAISGKHADVVEFLFGLNMARWDLAEAFIAAVGAEQHTLADRIFEAHRRKSKMSLLVDVAGYKCDCQAVNHLYYNGQDNAKLIGRAFVRAAKYKHIATMEFLYGTKRVSMDAFDKAMENAATYP</sequence>
<accession>A0A8T1TMN7</accession>
<protein>
    <recommendedName>
        <fullName evidence="3">Ankyrin repeat-containing domain</fullName>
    </recommendedName>
</protein>
<dbReference type="VEuPathDB" id="FungiDB:PC110_g8945"/>
<dbReference type="OrthoDB" id="113343at2759"/>